<dbReference type="PROSITE" id="PS00697">
    <property type="entry name" value="DNA_LIGASE_A1"/>
    <property type="match status" value="1"/>
</dbReference>
<evidence type="ECO:0000256" key="4">
    <source>
        <dbReference type="ARBA" id="ARBA00022763"/>
    </source>
</evidence>
<evidence type="ECO:0000313" key="8">
    <source>
        <dbReference type="EMBL" id="QPG07166.1"/>
    </source>
</evidence>
<gene>
    <name evidence="8" type="ORF">IT774_07435</name>
</gene>
<dbReference type="PANTHER" id="PTHR47810">
    <property type="entry name" value="DNA LIGASE"/>
    <property type="match status" value="1"/>
</dbReference>
<dbReference type="InterPro" id="IPR016059">
    <property type="entry name" value="DNA_ligase_ATP-dep_CS"/>
</dbReference>
<dbReference type="GO" id="GO:0003910">
    <property type="term" value="F:DNA ligase (ATP) activity"/>
    <property type="evidence" value="ECO:0007669"/>
    <property type="project" value="UniProtKB-EC"/>
</dbReference>
<comment type="catalytic activity">
    <reaction evidence="6">
        <text>ATP + (deoxyribonucleotide)n-3'-hydroxyl + 5'-phospho-(deoxyribonucleotide)m = (deoxyribonucleotide)n+m + AMP + diphosphate.</text>
        <dbReference type="EC" id="6.5.1.1"/>
    </reaction>
</comment>
<dbReference type="Gene3D" id="2.40.50.140">
    <property type="entry name" value="Nucleic acid-binding proteins"/>
    <property type="match status" value="1"/>
</dbReference>
<evidence type="ECO:0000313" key="9">
    <source>
        <dbReference type="Proteomes" id="UP000595095"/>
    </source>
</evidence>
<evidence type="ECO:0000259" key="7">
    <source>
        <dbReference type="PROSITE" id="PS50160"/>
    </source>
</evidence>
<dbReference type="SUPFAM" id="SSF56091">
    <property type="entry name" value="DNA ligase/mRNA capping enzyme, catalytic domain"/>
    <property type="match status" value="1"/>
</dbReference>
<sequence length="385" mass="43421">MQVEDILNAGTYEYGQELFTTHSNGDIGSWKIEVFNINPYPLTRTTATKKLGGKPVVTDSYTAEGKNIGRANETTPLEQAISEAKSKVSKKLDKGYTYEMPEPGQRTTNALGFIKPMLAQPIEKVKAWNYPVLAQPKMDGHRMLATVKDGQVVLYSRQGKVLDVEHIRADLQTAFDCGIWEGETLDGEVYAHGETLQRISSLVKKPKPESRHLCYCLYDVVRDMPYPSRHEVLSDIHANMVTTCVTVTETTVVLTDRELNDLHAKYIGMGYEGTIVRQGIHSYEDGKRSPSLMKKKDFQDAEFEITGHQTGKRNERHDLDVGIYICRAPNGIQFSVTAPGDMYEKHRHAQEAESNYGKMLTVKFFNYTPDGIPFHPVALRIREDV</sequence>
<keyword evidence="5" id="KW-0234">DNA repair</keyword>
<dbReference type="SUPFAM" id="SSF50249">
    <property type="entry name" value="Nucleic acid-binding proteins"/>
    <property type="match status" value="1"/>
</dbReference>
<dbReference type="Pfam" id="PF01068">
    <property type="entry name" value="DNA_ligase_A_M"/>
    <property type="match status" value="1"/>
</dbReference>
<proteinExistence type="predicted"/>
<dbReference type="GO" id="GO:0006281">
    <property type="term" value="P:DNA repair"/>
    <property type="evidence" value="ECO:0007669"/>
    <property type="project" value="UniProtKB-KW"/>
</dbReference>
<keyword evidence="3" id="KW-0235">DNA replication</keyword>
<evidence type="ECO:0000256" key="2">
    <source>
        <dbReference type="ARBA" id="ARBA00022598"/>
    </source>
</evidence>
<dbReference type="PANTHER" id="PTHR47810:SF1">
    <property type="entry name" value="DNA LIGASE B"/>
    <property type="match status" value="1"/>
</dbReference>
<dbReference type="InterPro" id="IPR029319">
    <property type="entry name" value="DNA_ligase_OB"/>
</dbReference>
<dbReference type="InterPro" id="IPR050326">
    <property type="entry name" value="NAD_dep_DNA_ligaseB"/>
</dbReference>
<dbReference type="GO" id="GO:0006260">
    <property type="term" value="P:DNA replication"/>
    <property type="evidence" value="ECO:0007669"/>
    <property type="project" value="UniProtKB-KW"/>
</dbReference>
<evidence type="ECO:0000256" key="5">
    <source>
        <dbReference type="ARBA" id="ARBA00023204"/>
    </source>
</evidence>
<feature type="domain" description="ATP-dependent DNA ligase family profile" evidence="7">
    <location>
        <begin position="216"/>
        <end position="305"/>
    </location>
</feature>
<dbReference type="EMBL" id="CP064795">
    <property type="protein sequence ID" value="QPG07166.1"/>
    <property type="molecule type" value="Genomic_DNA"/>
</dbReference>
<dbReference type="InterPro" id="IPR012340">
    <property type="entry name" value="NA-bd_OB-fold"/>
</dbReference>
<dbReference type="AlphaFoldDB" id="A0A7S9E072"/>
<dbReference type="KEGG" id="smaa:IT774_07435"/>
<reference evidence="8 9" key="1">
    <citation type="submission" date="2020-11" db="EMBL/GenBank/DDBJ databases">
        <title>Complete genome sequence for Salinimonas sp. strain G2-b.</title>
        <authorList>
            <person name="Park S.-J."/>
        </authorList>
    </citation>
    <scope>NUCLEOTIDE SEQUENCE [LARGE SCALE GENOMIC DNA]</scope>
    <source>
        <strain evidence="8 9">G2-b</strain>
    </source>
</reference>
<keyword evidence="2 8" id="KW-0436">Ligase</keyword>
<evidence type="ECO:0000256" key="3">
    <source>
        <dbReference type="ARBA" id="ARBA00022705"/>
    </source>
</evidence>
<evidence type="ECO:0000256" key="1">
    <source>
        <dbReference type="ARBA" id="ARBA00001968"/>
    </source>
</evidence>
<keyword evidence="4" id="KW-0227">DNA damage</keyword>
<dbReference type="Proteomes" id="UP000595095">
    <property type="component" value="Chromosome"/>
</dbReference>
<evidence type="ECO:0000256" key="6">
    <source>
        <dbReference type="ARBA" id="ARBA00034003"/>
    </source>
</evidence>
<dbReference type="Gene3D" id="3.30.470.30">
    <property type="entry name" value="DNA ligase/mRNA capping enzyme"/>
    <property type="match status" value="1"/>
</dbReference>
<accession>A0A7S9E072</accession>
<name>A0A7S9E072_9ALTE</name>
<dbReference type="Gene3D" id="3.30.1490.70">
    <property type="match status" value="1"/>
</dbReference>
<organism evidence="8 9">
    <name type="scientific">Salinimonas marina</name>
    <dbReference type="NCBI Taxonomy" id="2785918"/>
    <lineage>
        <taxon>Bacteria</taxon>
        <taxon>Pseudomonadati</taxon>
        <taxon>Pseudomonadota</taxon>
        <taxon>Gammaproteobacteria</taxon>
        <taxon>Alteromonadales</taxon>
        <taxon>Alteromonadaceae</taxon>
        <taxon>Alteromonas/Salinimonas group</taxon>
        <taxon>Salinimonas</taxon>
    </lineage>
</organism>
<dbReference type="GO" id="GO:0006310">
    <property type="term" value="P:DNA recombination"/>
    <property type="evidence" value="ECO:0007669"/>
    <property type="project" value="InterPro"/>
</dbReference>
<dbReference type="Pfam" id="PF14743">
    <property type="entry name" value="DNA_ligase_OB_2"/>
    <property type="match status" value="1"/>
</dbReference>
<dbReference type="PROSITE" id="PS50160">
    <property type="entry name" value="DNA_LIGASE_A3"/>
    <property type="match status" value="1"/>
</dbReference>
<keyword evidence="9" id="KW-1185">Reference proteome</keyword>
<protein>
    <submittedName>
        <fullName evidence="8">ATP-dependent DNA ligase</fullName>
    </submittedName>
</protein>
<comment type="cofactor">
    <cofactor evidence="1">
        <name>a divalent metal cation</name>
        <dbReference type="ChEBI" id="CHEBI:60240"/>
    </cofactor>
</comment>
<dbReference type="GO" id="GO:0005524">
    <property type="term" value="F:ATP binding"/>
    <property type="evidence" value="ECO:0007669"/>
    <property type="project" value="InterPro"/>
</dbReference>
<dbReference type="InterPro" id="IPR012310">
    <property type="entry name" value="DNA_ligase_ATP-dep_cent"/>
</dbReference>